<dbReference type="Gene3D" id="3.90.1580.10">
    <property type="entry name" value="paralog of FGE (formylglycine-generating enzyme)"/>
    <property type="match status" value="1"/>
</dbReference>
<dbReference type="EMBL" id="NGJN01000002">
    <property type="protein sequence ID" value="OZV70010.1"/>
    <property type="molecule type" value="Genomic_DNA"/>
</dbReference>
<dbReference type="Gene3D" id="3.40.50.1820">
    <property type="entry name" value="alpha/beta hydrolase"/>
    <property type="match status" value="1"/>
</dbReference>
<dbReference type="Pfam" id="PF07676">
    <property type="entry name" value="PD40"/>
    <property type="match status" value="1"/>
</dbReference>
<dbReference type="AlphaFoldDB" id="A0A265UXH8"/>
<feature type="domain" description="Peptidase S9 prolyl oligopeptidase catalytic" evidence="4">
    <location>
        <begin position="471"/>
        <end position="682"/>
    </location>
</feature>
<feature type="chain" id="PRO_5013329144" evidence="3">
    <location>
        <begin position="24"/>
        <end position="900"/>
    </location>
</feature>
<dbReference type="InterPro" id="IPR011659">
    <property type="entry name" value="WD40"/>
</dbReference>
<dbReference type="RefSeq" id="WP_094967601.1">
    <property type="nucleotide sequence ID" value="NZ_NGJN01000002.1"/>
</dbReference>
<keyword evidence="3" id="KW-0732">Signal</keyword>
<protein>
    <submittedName>
        <fullName evidence="5">Peptidase S9</fullName>
    </submittedName>
</protein>
<keyword evidence="2" id="KW-0720">Serine protease</keyword>
<dbReference type="InterPro" id="IPR001375">
    <property type="entry name" value="Peptidase_S9_cat"/>
</dbReference>
<dbReference type="GO" id="GO:0006508">
    <property type="term" value="P:proteolysis"/>
    <property type="evidence" value="ECO:0007669"/>
    <property type="project" value="InterPro"/>
</dbReference>
<dbReference type="GO" id="GO:0004252">
    <property type="term" value="F:serine-type endopeptidase activity"/>
    <property type="evidence" value="ECO:0007669"/>
    <property type="project" value="TreeGrafter"/>
</dbReference>
<dbReference type="InterPro" id="IPR011042">
    <property type="entry name" value="6-blade_b-propeller_TolB-like"/>
</dbReference>
<organism evidence="5 6">
    <name type="scientific">Winogradskyella aurantia</name>
    <dbReference type="NCBI Taxonomy" id="1915063"/>
    <lineage>
        <taxon>Bacteria</taxon>
        <taxon>Pseudomonadati</taxon>
        <taxon>Bacteroidota</taxon>
        <taxon>Flavobacteriia</taxon>
        <taxon>Flavobacteriales</taxon>
        <taxon>Flavobacteriaceae</taxon>
        <taxon>Winogradskyella</taxon>
    </lineage>
</organism>
<proteinExistence type="predicted"/>
<evidence type="ECO:0000256" key="1">
    <source>
        <dbReference type="ARBA" id="ARBA00022801"/>
    </source>
</evidence>
<comment type="caution">
    <text evidence="5">The sequence shown here is derived from an EMBL/GenBank/DDBJ whole genome shotgun (WGS) entry which is preliminary data.</text>
</comment>
<dbReference type="InterPro" id="IPR015943">
    <property type="entry name" value="WD40/YVTN_repeat-like_dom_sf"/>
</dbReference>
<evidence type="ECO:0000313" key="5">
    <source>
        <dbReference type="EMBL" id="OZV70010.1"/>
    </source>
</evidence>
<evidence type="ECO:0000256" key="2">
    <source>
        <dbReference type="ARBA" id="ARBA00022825"/>
    </source>
</evidence>
<keyword evidence="2" id="KW-0645">Protease</keyword>
<evidence type="ECO:0000313" key="6">
    <source>
        <dbReference type="Proteomes" id="UP000216840"/>
    </source>
</evidence>
<keyword evidence="6" id="KW-1185">Reference proteome</keyword>
<dbReference type="SUPFAM" id="SSF82171">
    <property type="entry name" value="DPP6 N-terminal domain-like"/>
    <property type="match status" value="1"/>
</dbReference>
<dbReference type="Pfam" id="PF00326">
    <property type="entry name" value="Peptidase_S9"/>
    <property type="match status" value="1"/>
</dbReference>
<dbReference type="InterPro" id="IPR016187">
    <property type="entry name" value="CTDL_fold"/>
</dbReference>
<keyword evidence="1" id="KW-0378">Hydrolase</keyword>
<dbReference type="PANTHER" id="PTHR42776:SF4">
    <property type="entry name" value="ACYLAMINO-ACID-RELEASING ENZYME"/>
    <property type="match status" value="1"/>
</dbReference>
<feature type="signal peptide" evidence="3">
    <location>
        <begin position="1"/>
        <end position="23"/>
    </location>
</feature>
<dbReference type="Proteomes" id="UP000216840">
    <property type="component" value="Unassembled WGS sequence"/>
</dbReference>
<dbReference type="OrthoDB" id="9812921at2"/>
<dbReference type="Gene3D" id="2.120.10.30">
    <property type="entry name" value="TolB, C-terminal domain"/>
    <property type="match status" value="1"/>
</dbReference>
<name>A0A265UXH8_9FLAO</name>
<dbReference type="InterPro" id="IPR029058">
    <property type="entry name" value="AB_hydrolase_fold"/>
</dbReference>
<gene>
    <name evidence="5" type="ORF">CA834_05170</name>
</gene>
<accession>A0A265UXH8</accession>
<evidence type="ECO:0000256" key="3">
    <source>
        <dbReference type="SAM" id="SignalP"/>
    </source>
</evidence>
<sequence>MKTIVRLIVIASLALVFCAPLSGQEKKDPTRWTPEDIINTESVGSVAFSPDNSMVVWTKRKGVKKKDKFVSDIYLTRLDIKTDDGFKTIPLTNGEDNDYSPLFSKDGEYIYFLSSRDKSKKLWKLSIYGGEAQEVKEFENGISGISWKDENTLLFSSNDGKTLYEKEAEDKKDDVIVVEDSLHWTPSHLYAYSLKEKTINRITDNQKPLAGFEVSKDGKWLVYGVQRSRSYASDAQKEPYQYLKNLESGETRRILADFDFPAYGFSFTSDHKGFYFSSEYGNNPKYNGPGINKLFYFDIESMESKEVDLKWDLGHAGGYQVVGNDVIVPLANKATIRLAYYKKKGSDWFKKTIDLGNKNDHVRLSQVSDDGTKVVYNYSTASRLPTYHIADLKEHKFSNEENLVKLNKKLEKKPITKSEVIVWKGYNNEEVTGILYYPENYKEGQRYPLMLSIHGGPSGVDLDLWSERWSTYPNLLAQRGMFVLKPNYHGSSNHGLAFVESIRENYYEPELEDIIKGIEVLHKDGKIDKAQMGTMGWSNGAIITTMLTLRYPDMFKVAAPGAGDVNWTSDYGTCVFGVSFDEHYFGGAPWDDMNGKSYNENYILKSPLFEIEKIKTPTIIFHGSEDRAVPRDQGWEYYRGLQQVGKAPVRFLWFPGQPHGLGKITHQLRKMEEEITWIETYLLNKPSTNNEAFKKDSPLANLLALQEVKTTKGLYGELRNGKLMPETVALKTDSISIGRFEVTNAQFKTFENSFEFTIGHDNYPAVVSKSQALNYIKWLSQQTGESYRLPNTKEAQALHKTARKTAKNENVFNAWAGYDIVKSDAAKLMEKVTPNSRTLLKPVGSSKAVAVNDAQLYDIGGNVAEYFESGVYGYSAYDYFDSNDEAMIDSKFVGFRVVKE</sequence>
<dbReference type="SUPFAM" id="SSF56436">
    <property type="entry name" value="C-type lectin-like"/>
    <property type="match status" value="1"/>
</dbReference>
<dbReference type="SUPFAM" id="SSF53474">
    <property type="entry name" value="alpha/beta-Hydrolases"/>
    <property type="match status" value="1"/>
</dbReference>
<dbReference type="InterPro" id="IPR042095">
    <property type="entry name" value="SUMF_sf"/>
</dbReference>
<reference evidence="5 6" key="1">
    <citation type="submission" date="2017-05" db="EMBL/GenBank/DDBJ databases">
        <title>The draft genome sequence of Idiomarina salinarum WNB302.</title>
        <authorList>
            <person name="Sun Y."/>
            <person name="Chen B."/>
            <person name="Du Z."/>
        </authorList>
    </citation>
    <scope>NUCLEOTIDE SEQUENCE [LARGE SCALE GENOMIC DNA]</scope>
    <source>
        <strain evidence="5 6">WNB302</strain>
    </source>
</reference>
<evidence type="ECO:0000259" key="4">
    <source>
        <dbReference type="Pfam" id="PF00326"/>
    </source>
</evidence>
<dbReference type="Gene3D" id="2.130.10.10">
    <property type="entry name" value="YVTN repeat-like/Quinoprotein amine dehydrogenase"/>
    <property type="match status" value="1"/>
</dbReference>
<dbReference type="PANTHER" id="PTHR42776">
    <property type="entry name" value="SERINE PEPTIDASE S9 FAMILY MEMBER"/>
    <property type="match status" value="1"/>
</dbReference>